<dbReference type="EMBL" id="JARGDH010000003">
    <property type="protein sequence ID" value="KAL0272451.1"/>
    <property type="molecule type" value="Genomic_DNA"/>
</dbReference>
<reference evidence="2" key="1">
    <citation type="journal article" date="2024" name="Gigascience">
        <title>Chromosome-level genome of the poultry shaft louse Menopon gallinae provides insight into the host-switching and adaptive evolution of parasitic lice.</title>
        <authorList>
            <person name="Xu Y."/>
            <person name="Ma L."/>
            <person name="Liu S."/>
            <person name="Liang Y."/>
            <person name="Liu Q."/>
            <person name="He Z."/>
            <person name="Tian L."/>
            <person name="Duan Y."/>
            <person name="Cai W."/>
            <person name="Li H."/>
            <person name="Song F."/>
        </authorList>
    </citation>
    <scope>NUCLEOTIDE SEQUENCE</scope>
    <source>
        <strain evidence="2">Cailab_2023a</strain>
    </source>
</reference>
<name>A0AAW2HS23_9NEOP</name>
<evidence type="ECO:0000313" key="2">
    <source>
        <dbReference type="EMBL" id="KAL0272451.1"/>
    </source>
</evidence>
<sequence>MADCFVEPLCSVEQSDALSHDNRDLSNSHSNDEKRNIDINTVGLPLISDGLNQSLSEFKLANGHLDMCNPPSPSNRSHDGECIY</sequence>
<dbReference type="AlphaFoldDB" id="A0AAW2HS23"/>
<comment type="caution">
    <text evidence="2">The sequence shown here is derived from an EMBL/GenBank/DDBJ whole genome shotgun (WGS) entry which is preliminary data.</text>
</comment>
<feature type="region of interest" description="Disordered" evidence="1">
    <location>
        <begin position="16"/>
        <end position="36"/>
    </location>
</feature>
<feature type="compositionally biased region" description="Basic and acidic residues" evidence="1">
    <location>
        <begin position="18"/>
        <end position="36"/>
    </location>
</feature>
<accession>A0AAW2HS23</accession>
<proteinExistence type="predicted"/>
<protein>
    <submittedName>
        <fullName evidence="2">Uncharacterized protein</fullName>
    </submittedName>
</protein>
<evidence type="ECO:0000256" key="1">
    <source>
        <dbReference type="SAM" id="MobiDB-lite"/>
    </source>
</evidence>
<gene>
    <name evidence="2" type="ORF">PYX00_005411</name>
</gene>
<organism evidence="2">
    <name type="scientific">Menopon gallinae</name>
    <name type="common">poultry shaft louse</name>
    <dbReference type="NCBI Taxonomy" id="328185"/>
    <lineage>
        <taxon>Eukaryota</taxon>
        <taxon>Metazoa</taxon>
        <taxon>Ecdysozoa</taxon>
        <taxon>Arthropoda</taxon>
        <taxon>Hexapoda</taxon>
        <taxon>Insecta</taxon>
        <taxon>Pterygota</taxon>
        <taxon>Neoptera</taxon>
        <taxon>Paraneoptera</taxon>
        <taxon>Psocodea</taxon>
        <taxon>Troctomorpha</taxon>
        <taxon>Phthiraptera</taxon>
        <taxon>Amblycera</taxon>
        <taxon>Menoponidae</taxon>
        <taxon>Menopon</taxon>
    </lineage>
</organism>